<gene>
    <name evidence="1" type="ORF">X777_14425</name>
</gene>
<evidence type="ECO:0000313" key="1">
    <source>
        <dbReference type="EMBL" id="EZA48037.1"/>
    </source>
</evidence>
<reference evidence="1 2" key="1">
    <citation type="journal article" date="2014" name="Curr. Biol.">
        <title>The genome of the clonal raider ant Cerapachys biroi.</title>
        <authorList>
            <person name="Oxley P.R."/>
            <person name="Ji L."/>
            <person name="Fetter-Pruneda I."/>
            <person name="McKenzie S.K."/>
            <person name="Li C."/>
            <person name="Hu H."/>
            <person name="Zhang G."/>
            <person name="Kronauer D.J."/>
        </authorList>
    </citation>
    <scope>NUCLEOTIDE SEQUENCE [LARGE SCALE GENOMIC DNA]</scope>
</reference>
<sequence length="70" mass="7919">MTRASRNFNRPNAARRNSKRYSSINVIHFTKLGITSQWISVSLDYSNIEEVRGTPLVCHKVPCLSLLASI</sequence>
<evidence type="ECO:0000313" key="2">
    <source>
        <dbReference type="Proteomes" id="UP000053097"/>
    </source>
</evidence>
<dbReference type="Proteomes" id="UP000053097">
    <property type="component" value="Unassembled WGS sequence"/>
</dbReference>
<accession>A0A026VWA2</accession>
<proteinExistence type="predicted"/>
<organism evidence="1 2">
    <name type="scientific">Ooceraea biroi</name>
    <name type="common">Clonal raider ant</name>
    <name type="synonym">Cerapachys biroi</name>
    <dbReference type="NCBI Taxonomy" id="2015173"/>
    <lineage>
        <taxon>Eukaryota</taxon>
        <taxon>Metazoa</taxon>
        <taxon>Ecdysozoa</taxon>
        <taxon>Arthropoda</taxon>
        <taxon>Hexapoda</taxon>
        <taxon>Insecta</taxon>
        <taxon>Pterygota</taxon>
        <taxon>Neoptera</taxon>
        <taxon>Endopterygota</taxon>
        <taxon>Hymenoptera</taxon>
        <taxon>Apocrita</taxon>
        <taxon>Aculeata</taxon>
        <taxon>Formicoidea</taxon>
        <taxon>Formicidae</taxon>
        <taxon>Dorylinae</taxon>
        <taxon>Ooceraea</taxon>
    </lineage>
</organism>
<protein>
    <submittedName>
        <fullName evidence="1">Uncharacterized protein</fullName>
    </submittedName>
</protein>
<name>A0A026VWA2_OOCBI</name>
<dbReference type="AlphaFoldDB" id="A0A026VWA2"/>
<dbReference type="EMBL" id="KK107696">
    <property type="protein sequence ID" value="EZA48037.1"/>
    <property type="molecule type" value="Genomic_DNA"/>
</dbReference>
<keyword evidence="2" id="KW-1185">Reference proteome</keyword>